<dbReference type="AlphaFoldDB" id="A0A0A6P8S9"/>
<evidence type="ECO:0000313" key="3">
    <source>
        <dbReference type="Proteomes" id="UP000030428"/>
    </source>
</evidence>
<dbReference type="InterPro" id="IPR040788">
    <property type="entry name" value="HEPN_MAE_28990"/>
</dbReference>
<feature type="domain" description="MAE-28990/MAE-18760-like HEPN" evidence="1">
    <location>
        <begin position="2"/>
        <end position="227"/>
    </location>
</feature>
<protein>
    <recommendedName>
        <fullName evidence="1">MAE-28990/MAE-18760-like HEPN domain-containing protein</fullName>
    </recommendedName>
</protein>
<dbReference type="EMBL" id="JSZA02000154">
    <property type="protein sequence ID" value="KHD06767.1"/>
    <property type="molecule type" value="Genomic_DNA"/>
</dbReference>
<dbReference type="GO" id="GO:0043814">
    <property type="term" value="F:phospholactate guanylyltransferase activity"/>
    <property type="evidence" value="ECO:0007669"/>
    <property type="project" value="InterPro"/>
</dbReference>
<reference evidence="2 3" key="1">
    <citation type="journal article" date="2016" name="Front. Microbiol.">
        <title>Single-Cell (Meta-)Genomics of a Dimorphic Candidatus Thiomargarita nelsonii Reveals Genomic Plasticity.</title>
        <authorList>
            <person name="Flood B.E."/>
            <person name="Fliss P."/>
            <person name="Jones D.S."/>
            <person name="Dick G.J."/>
            <person name="Jain S."/>
            <person name="Kaster A.K."/>
            <person name="Winkel M."/>
            <person name="Mussmann M."/>
            <person name="Bailey J."/>
        </authorList>
    </citation>
    <scope>NUCLEOTIDE SEQUENCE [LARGE SCALE GENOMIC DNA]</scope>
    <source>
        <strain evidence="2">Hydrate Ridge</strain>
    </source>
</reference>
<name>A0A0A6P8S9_9GAMM</name>
<evidence type="ECO:0000259" key="1">
    <source>
        <dbReference type="Pfam" id="PF18737"/>
    </source>
</evidence>
<sequence>MQKVIEDFEKRVLEVDKYFMYLKHLSTPGALLTLPQSISVKLDADFLEMIKANSLLILYNLIEFAIRQGILEIYHQIKQEGFCYEKLRPEIREIWIKSHYRKVFNPESNWNTAQKEASIMVDDVANKTIIQLGEKAIPLSGNLDAKEIRRICELHKISYAVAPGAKGGSQLLAVKTKRNELSHGNISFLECGHELTLDDLEEIKNEVIIFIRCILNNMKDYVDNKQYALSPPSS</sequence>
<keyword evidence="3" id="KW-1185">Reference proteome</keyword>
<organism evidence="2 3">
    <name type="scientific">Candidatus Thiomargarita nelsonii</name>
    <dbReference type="NCBI Taxonomy" id="1003181"/>
    <lineage>
        <taxon>Bacteria</taxon>
        <taxon>Pseudomonadati</taxon>
        <taxon>Pseudomonadota</taxon>
        <taxon>Gammaproteobacteria</taxon>
        <taxon>Thiotrichales</taxon>
        <taxon>Thiotrichaceae</taxon>
        <taxon>Thiomargarita</taxon>
    </lineage>
</organism>
<proteinExistence type="predicted"/>
<dbReference type="Pfam" id="PF18737">
    <property type="entry name" value="HEPN_MAE_28990"/>
    <property type="match status" value="1"/>
</dbReference>
<evidence type="ECO:0000313" key="2">
    <source>
        <dbReference type="EMBL" id="KHD06767.1"/>
    </source>
</evidence>
<comment type="caution">
    <text evidence="2">The sequence shown here is derived from an EMBL/GenBank/DDBJ whole genome shotgun (WGS) entry which is preliminary data.</text>
</comment>
<accession>A0A0A6P8S9</accession>
<gene>
    <name evidence="2" type="ORF">PN36_26355</name>
</gene>
<dbReference type="Proteomes" id="UP000030428">
    <property type="component" value="Unassembled WGS sequence"/>
</dbReference>